<sequence length="288" mass="32607">MKNVSRNNKFLLCFRPVVEMDQLVLESESAAVIDHGSRHSRAFKYINPDQNKSSLVSEKSKNSENSMMVRRRRPSNRTLSKVIKAVLFETILAKRVRDRKSLIHDSSYKSSKRSFSGHTHKSLDSSDGYIQEIKSNPVLSSQSSFGSSSSSSSSSSSTSCSTSSISESKRQNQNFKNQQESVVSTKPSKKDNNNMGFDTGTASRSFSCVITLLLIILTVTCLWGRLHAIFCTTTCLFYLPRRSKCRRRAPENEVKRLRKSETGDYQKKRIIMEGLLKRNHRRDSALNT</sequence>
<dbReference type="EMBL" id="JAFEMO010000001">
    <property type="protein sequence ID" value="KAH7576835.1"/>
    <property type="molecule type" value="Genomic_DNA"/>
</dbReference>
<dbReference type="Proteomes" id="UP000827721">
    <property type="component" value="Unassembled WGS sequence"/>
</dbReference>
<reference evidence="3 4" key="1">
    <citation type="submission" date="2021-02" db="EMBL/GenBank/DDBJ databases">
        <title>Plant Genome Project.</title>
        <authorList>
            <person name="Zhang R.-G."/>
        </authorList>
    </citation>
    <scope>NUCLEOTIDE SEQUENCE [LARGE SCALE GENOMIC DNA]</scope>
    <source>
        <tissue evidence="3">Leaves</tissue>
    </source>
</reference>
<organism evidence="3 4">
    <name type="scientific">Xanthoceras sorbifolium</name>
    <dbReference type="NCBI Taxonomy" id="99658"/>
    <lineage>
        <taxon>Eukaryota</taxon>
        <taxon>Viridiplantae</taxon>
        <taxon>Streptophyta</taxon>
        <taxon>Embryophyta</taxon>
        <taxon>Tracheophyta</taxon>
        <taxon>Spermatophyta</taxon>
        <taxon>Magnoliopsida</taxon>
        <taxon>eudicotyledons</taxon>
        <taxon>Gunneridae</taxon>
        <taxon>Pentapetalae</taxon>
        <taxon>rosids</taxon>
        <taxon>malvids</taxon>
        <taxon>Sapindales</taxon>
        <taxon>Sapindaceae</taxon>
        <taxon>Xanthoceroideae</taxon>
        <taxon>Xanthoceras</taxon>
    </lineage>
</organism>
<evidence type="ECO:0000256" key="1">
    <source>
        <dbReference type="SAM" id="MobiDB-lite"/>
    </source>
</evidence>
<feature type="compositionally biased region" description="Low complexity" evidence="1">
    <location>
        <begin position="140"/>
        <end position="166"/>
    </location>
</feature>
<feature type="region of interest" description="Disordered" evidence="1">
    <location>
        <begin position="104"/>
        <end position="127"/>
    </location>
</feature>
<proteinExistence type="predicted"/>
<evidence type="ECO:0000256" key="2">
    <source>
        <dbReference type="SAM" id="Phobius"/>
    </source>
</evidence>
<protein>
    <submittedName>
        <fullName evidence="3">Uncharacterized protein</fullName>
    </submittedName>
</protein>
<dbReference type="InterPro" id="IPR040411">
    <property type="entry name" value="At5g23160-like"/>
</dbReference>
<dbReference type="PANTHER" id="PTHR34379:SF15">
    <property type="entry name" value="PROTEIN, PUTATIVE-RELATED"/>
    <property type="match status" value="1"/>
</dbReference>
<evidence type="ECO:0000313" key="4">
    <source>
        <dbReference type="Proteomes" id="UP000827721"/>
    </source>
</evidence>
<dbReference type="PANTHER" id="PTHR34379">
    <property type="entry name" value="OS07G0553800 PROTEIN"/>
    <property type="match status" value="1"/>
</dbReference>
<feature type="region of interest" description="Disordered" evidence="1">
    <location>
        <begin position="140"/>
        <end position="196"/>
    </location>
</feature>
<keyword evidence="2" id="KW-1133">Transmembrane helix</keyword>
<evidence type="ECO:0000313" key="3">
    <source>
        <dbReference type="EMBL" id="KAH7576835.1"/>
    </source>
</evidence>
<keyword evidence="4" id="KW-1185">Reference proteome</keyword>
<feature type="compositionally biased region" description="Polar residues" evidence="1">
    <location>
        <begin position="171"/>
        <end position="186"/>
    </location>
</feature>
<comment type="caution">
    <text evidence="3">The sequence shown here is derived from an EMBL/GenBank/DDBJ whole genome shotgun (WGS) entry which is preliminary data.</text>
</comment>
<gene>
    <name evidence="3" type="ORF">JRO89_XS01G0159100</name>
</gene>
<keyword evidence="2" id="KW-0812">Transmembrane</keyword>
<feature type="region of interest" description="Disordered" evidence="1">
    <location>
        <begin position="51"/>
        <end position="76"/>
    </location>
</feature>
<accession>A0ABQ8IK13</accession>
<keyword evidence="2" id="KW-0472">Membrane</keyword>
<name>A0ABQ8IK13_9ROSI</name>
<feature type="transmembrane region" description="Helical" evidence="2">
    <location>
        <begin position="212"/>
        <end position="239"/>
    </location>
</feature>